<protein>
    <submittedName>
        <fullName evidence="1">Uncharacterized protein</fullName>
    </submittedName>
</protein>
<sequence>GTKQRSLFREVTSVACSCIFPRLVPSWPGRRCLHTLLHESLGAVFQLASYIFAIHVHIDDPLEMLNISKQRRTGAPRNTVVQFRQGEESWRERIGFGQMLVIWNSSKP</sequence>
<name>A0A452Y8U6_AEGTS</name>
<keyword evidence="2" id="KW-1185">Reference proteome</keyword>
<reference evidence="2" key="2">
    <citation type="journal article" date="2017" name="Nat. Plants">
        <title>The Aegilops tauschii genome reveals multiple impacts of transposons.</title>
        <authorList>
            <person name="Zhao G."/>
            <person name="Zou C."/>
            <person name="Li K."/>
            <person name="Wang K."/>
            <person name="Li T."/>
            <person name="Gao L."/>
            <person name="Zhang X."/>
            <person name="Wang H."/>
            <person name="Yang Z."/>
            <person name="Liu X."/>
            <person name="Jiang W."/>
            <person name="Mao L."/>
            <person name="Kong X."/>
            <person name="Jiao Y."/>
            <person name="Jia J."/>
        </authorList>
    </citation>
    <scope>NUCLEOTIDE SEQUENCE [LARGE SCALE GENOMIC DNA]</scope>
    <source>
        <strain evidence="2">cv. AL8/78</strain>
    </source>
</reference>
<proteinExistence type="predicted"/>
<dbReference type="AlphaFoldDB" id="A0A452Y8U6"/>
<dbReference type="Gramene" id="AET1Gv20338300.26">
    <property type="protein sequence ID" value="AET1Gv20338300.26"/>
    <property type="gene ID" value="AET1Gv20338300"/>
</dbReference>
<evidence type="ECO:0000313" key="2">
    <source>
        <dbReference type="Proteomes" id="UP000015105"/>
    </source>
</evidence>
<dbReference type="Proteomes" id="UP000015105">
    <property type="component" value="Chromosome 1D"/>
</dbReference>
<reference evidence="1" key="4">
    <citation type="submission" date="2019-03" db="UniProtKB">
        <authorList>
            <consortium name="EnsemblPlants"/>
        </authorList>
    </citation>
    <scope>IDENTIFICATION</scope>
</reference>
<reference evidence="1" key="5">
    <citation type="journal article" date="2021" name="G3 (Bethesda)">
        <title>Aegilops tauschii genome assembly Aet v5.0 features greater sequence contiguity and improved annotation.</title>
        <authorList>
            <person name="Wang L."/>
            <person name="Zhu T."/>
            <person name="Rodriguez J.C."/>
            <person name="Deal K.R."/>
            <person name="Dubcovsky J."/>
            <person name="McGuire P.E."/>
            <person name="Lux T."/>
            <person name="Spannagl M."/>
            <person name="Mayer K.F.X."/>
            <person name="Baldrich P."/>
            <person name="Meyers B.C."/>
            <person name="Huo N."/>
            <person name="Gu Y.Q."/>
            <person name="Zhou H."/>
            <person name="Devos K.M."/>
            <person name="Bennetzen J.L."/>
            <person name="Unver T."/>
            <person name="Budak H."/>
            <person name="Gulick P.J."/>
            <person name="Galiba G."/>
            <person name="Kalapos B."/>
            <person name="Nelson D.R."/>
            <person name="Li P."/>
            <person name="You F.M."/>
            <person name="Luo M.C."/>
            <person name="Dvorak J."/>
        </authorList>
    </citation>
    <scope>NUCLEOTIDE SEQUENCE [LARGE SCALE GENOMIC DNA]</scope>
    <source>
        <strain evidence="1">cv. AL8/78</strain>
    </source>
</reference>
<reference evidence="1" key="3">
    <citation type="journal article" date="2017" name="Nature">
        <title>Genome sequence of the progenitor of the wheat D genome Aegilops tauschii.</title>
        <authorList>
            <person name="Luo M.C."/>
            <person name="Gu Y.Q."/>
            <person name="Puiu D."/>
            <person name="Wang H."/>
            <person name="Twardziok S.O."/>
            <person name="Deal K.R."/>
            <person name="Huo N."/>
            <person name="Zhu T."/>
            <person name="Wang L."/>
            <person name="Wang Y."/>
            <person name="McGuire P.E."/>
            <person name="Liu S."/>
            <person name="Long H."/>
            <person name="Ramasamy R.K."/>
            <person name="Rodriguez J.C."/>
            <person name="Van S.L."/>
            <person name="Yuan L."/>
            <person name="Wang Z."/>
            <person name="Xia Z."/>
            <person name="Xiao L."/>
            <person name="Anderson O.D."/>
            <person name="Ouyang S."/>
            <person name="Liang Y."/>
            <person name="Zimin A.V."/>
            <person name="Pertea G."/>
            <person name="Qi P."/>
            <person name="Bennetzen J.L."/>
            <person name="Dai X."/>
            <person name="Dawson M.W."/>
            <person name="Muller H.G."/>
            <person name="Kugler K."/>
            <person name="Rivarola-Duarte L."/>
            <person name="Spannagl M."/>
            <person name="Mayer K.F.X."/>
            <person name="Lu F.H."/>
            <person name="Bevan M.W."/>
            <person name="Leroy P."/>
            <person name="Li P."/>
            <person name="You F.M."/>
            <person name="Sun Q."/>
            <person name="Liu Z."/>
            <person name="Lyons E."/>
            <person name="Wicker T."/>
            <person name="Salzberg S.L."/>
            <person name="Devos K.M."/>
            <person name="Dvorak J."/>
        </authorList>
    </citation>
    <scope>NUCLEOTIDE SEQUENCE [LARGE SCALE GENOMIC DNA]</scope>
    <source>
        <strain evidence="1">cv. AL8/78</strain>
    </source>
</reference>
<organism evidence="1 2">
    <name type="scientific">Aegilops tauschii subsp. strangulata</name>
    <name type="common">Goatgrass</name>
    <dbReference type="NCBI Taxonomy" id="200361"/>
    <lineage>
        <taxon>Eukaryota</taxon>
        <taxon>Viridiplantae</taxon>
        <taxon>Streptophyta</taxon>
        <taxon>Embryophyta</taxon>
        <taxon>Tracheophyta</taxon>
        <taxon>Spermatophyta</taxon>
        <taxon>Magnoliopsida</taxon>
        <taxon>Liliopsida</taxon>
        <taxon>Poales</taxon>
        <taxon>Poaceae</taxon>
        <taxon>BOP clade</taxon>
        <taxon>Pooideae</taxon>
        <taxon>Triticodae</taxon>
        <taxon>Triticeae</taxon>
        <taxon>Triticinae</taxon>
        <taxon>Aegilops</taxon>
    </lineage>
</organism>
<evidence type="ECO:0000313" key="1">
    <source>
        <dbReference type="EnsemblPlants" id="AET1Gv20338300.26"/>
    </source>
</evidence>
<accession>A0A452Y8U6</accession>
<reference evidence="2" key="1">
    <citation type="journal article" date="2014" name="Science">
        <title>Ancient hybridizations among the ancestral genomes of bread wheat.</title>
        <authorList>
            <consortium name="International Wheat Genome Sequencing Consortium,"/>
            <person name="Marcussen T."/>
            <person name="Sandve S.R."/>
            <person name="Heier L."/>
            <person name="Spannagl M."/>
            <person name="Pfeifer M."/>
            <person name="Jakobsen K.S."/>
            <person name="Wulff B.B."/>
            <person name="Steuernagel B."/>
            <person name="Mayer K.F."/>
            <person name="Olsen O.A."/>
        </authorList>
    </citation>
    <scope>NUCLEOTIDE SEQUENCE [LARGE SCALE GENOMIC DNA]</scope>
    <source>
        <strain evidence="2">cv. AL8/78</strain>
    </source>
</reference>
<dbReference type="EnsemblPlants" id="AET1Gv20338300.26">
    <property type="protein sequence ID" value="AET1Gv20338300.26"/>
    <property type="gene ID" value="AET1Gv20338300"/>
</dbReference>